<evidence type="ECO:0000313" key="2">
    <source>
        <dbReference type="EMBL" id="CAL1688657.1"/>
    </source>
</evidence>
<dbReference type="Proteomes" id="UP001497644">
    <property type="component" value="Chromosome 8"/>
</dbReference>
<keyword evidence="3" id="KW-1185">Reference proteome</keyword>
<proteinExistence type="predicted"/>
<evidence type="ECO:0000256" key="1">
    <source>
        <dbReference type="SAM" id="MobiDB-lite"/>
    </source>
</evidence>
<feature type="compositionally biased region" description="Polar residues" evidence="1">
    <location>
        <begin position="46"/>
        <end position="62"/>
    </location>
</feature>
<dbReference type="AlphaFoldDB" id="A0AAV2P8J0"/>
<dbReference type="EMBL" id="OZ034831">
    <property type="protein sequence ID" value="CAL1688657.1"/>
    <property type="molecule type" value="Genomic_DNA"/>
</dbReference>
<gene>
    <name evidence="2" type="ORF">LPLAT_LOCUS13680</name>
</gene>
<feature type="compositionally biased region" description="Low complexity" evidence="1">
    <location>
        <begin position="63"/>
        <end position="76"/>
    </location>
</feature>
<protein>
    <submittedName>
        <fullName evidence="2">Uncharacterized protein</fullName>
    </submittedName>
</protein>
<feature type="compositionally biased region" description="Basic and acidic residues" evidence="1">
    <location>
        <begin position="77"/>
        <end position="116"/>
    </location>
</feature>
<organism evidence="2 3">
    <name type="scientific">Lasius platythorax</name>
    <dbReference type="NCBI Taxonomy" id="488582"/>
    <lineage>
        <taxon>Eukaryota</taxon>
        <taxon>Metazoa</taxon>
        <taxon>Ecdysozoa</taxon>
        <taxon>Arthropoda</taxon>
        <taxon>Hexapoda</taxon>
        <taxon>Insecta</taxon>
        <taxon>Pterygota</taxon>
        <taxon>Neoptera</taxon>
        <taxon>Endopterygota</taxon>
        <taxon>Hymenoptera</taxon>
        <taxon>Apocrita</taxon>
        <taxon>Aculeata</taxon>
        <taxon>Formicoidea</taxon>
        <taxon>Formicidae</taxon>
        <taxon>Formicinae</taxon>
        <taxon>Lasius</taxon>
        <taxon>Lasius</taxon>
    </lineage>
</organism>
<evidence type="ECO:0000313" key="3">
    <source>
        <dbReference type="Proteomes" id="UP001497644"/>
    </source>
</evidence>
<feature type="region of interest" description="Disordered" evidence="1">
    <location>
        <begin position="1"/>
        <end position="150"/>
    </location>
</feature>
<feature type="compositionally biased region" description="Basic residues" evidence="1">
    <location>
        <begin position="7"/>
        <end position="20"/>
    </location>
</feature>
<sequence length="495" mass="57199">MSDKGSKCNRRGRTIKKPKKYCTTDSDKPTSKKKAKSKILEEMTAMFSNSNSEESTDTPSQLSDNESNFSTESENNVEMKKGSEKNEQSVRKEKGNQDKPATKPDQKKEGNQEKTLKPTSEQQLEHHGNNNLNSPGYSTQTLQNNYDQGDDVMRTSNNHSVYDFNSGAVVETSTVQNNSSRKTGNKYIPPAVTSNYGYYDSSSTSGMYANAANVSSTYTQGLYTSGHALDNTHGHPQFYNSHNNNYGHISCENSENANLNNLRASQERFFQKFEEKMHMFCETQEQYVSKKIDDMQNYYEKKMDELKTYFNTKLDNLQVNKNANNNGGAHPVYSLPEGFPLKNMQKFEEFEKNEQKQGELRNYFIWWGNPNTKIALRQYLRYSISDELASHFKWAQKSNKESNEESENEENEPASHRTLYDTQLSKMMFQVVNQSEKISIETFSQLMQAALRVAKQRHRDRVRRENRERVGNGRRNYLQDMNNLYNNNEDDRRST</sequence>
<feature type="compositionally biased region" description="Polar residues" evidence="1">
    <location>
        <begin position="129"/>
        <end position="147"/>
    </location>
</feature>
<reference evidence="2" key="1">
    <citation type="submission" date="2024-04" db="EMBL/GenBank/DDBJ databases">
        <authorList>
            <consortium name="Molecular Ecology Group"/>
        </authorList>
    </citation>
    <scope>NUCLEOTIDE SEQUENCE</scope>
</reference>
<name>A0AAV2P8J0_9HYME</name>
<feature type="region of interest" description="Disordered" evidence="1">
    <location>
        <begin position="396"/>
        <end position="417"/>
    </location>
</feature>
<accession>A0AAV2P8J0</accession>